<dbReference type="STRING" id="1443111.Z949_331"/>
<protein>
    <recommendedName>
        <fullName evidence="4">CTP synthetase</fullName>
    </recommendedName>
</protein>
<feature type="transmembrane region" description="Helical" evidence="1">
    <location>
        <begin position="7"/>
        <end position="30"/>
    </location>
</feature>
<comment type="caution">
    <text evidence="2">The sequence shown here is derived from an EMBL/GenBank/DDBJ whole genome shotgun (WGS) entry which is preliminary data.</text>
</comment>
<sequence>MLHFAFAIYSIVFSTLSGALAVAVIVMGYFSWTSMIASLIVGALISLPATYAVLKQMDWRKPDEKHAAKKDWWYIR</sequence>
<dbReference type="RefSeq" id="WP_025061036.1">
    <property type="nucleotide sequence ID" value="NZ_RAQK01000001.1"/>
</dbReference>
<evidence type="ECO:0008006" key="4">
    <source>
        <dbReference type="Google" id="ProtNLM"/>
    </source>
</evidence>
<accession>A0A420DTT0</accession>
<organism evidence="2 3">
    <name type="scientific">Sulfitobacter guttiformis</name>
    <dbReference type="NCBI Taxonomy" id="74349"/>
    <lineage>
        <taxon>Bacteria</taxon>
        <taxon>Pseudomonadati</taxon>
        <taxon>Pseudomonadota</taxon>
        <taxon>Alphaproteobacteria</taxon>
        <taxon>Rhodobacterales</taxon>
        <taxon>Roseobacteraceae</taxon>
        <taxon>Sulfitobacter</taxon>
    </lineage>
</organism>
<gene>
    <name evidence="2" type="ORF">C8N30_2264</name>
</gene>
<keyword evidence="1" id="KW-0812">Transmembrane</keyword>
<reference evidence="2 3" key="1">
    <citation type="submission" date="2018-09" db="EMBL/GenBank/DDBJ databases">
        <title>Genomic Encyclopedia of Archaeal and Bacterial Type Strains, Phase II (KMG-II): from individual species to whole genera.</title>
        <authorList>
            <person name="Goeker M."/>
        </authorList>
    </citation>
    <scope>NUCLEOTIDE SEQUENCE [LARGE SCALE GENOMIC DNA]</scope>
    <source>
        <strain evidence="2 3">DSM 11458</strain>
    </source>
</reference>
<keyword evidence="1" id="KW-0472">Membrane</keyword>
<dbReference type="Proteomes" id="UP000284407">
    <property type="component" value="Unassembled WGS sequence"/>
</dbReference>
<evidence type="ECO:0000313" key="2">
    <source>
        <dbReference type="EMBL" id="RKE97645.1"/>
    </source>
</evidence>
<feature type="transmembrane region" description="Helical" evidence="1">
    <location>
        <begin position="36"/>
        <end position="54"/>
    </location>
</feature>
<proteinExistence type="predicted"/>
<keyword evidence="3" id="KW-1185">Reference proteome</keyword>
<dbReference type="EMBL" id="RAQK01000001">
    <property type="protein sequence ID" value="RKE97645.1"/>
    <property type="molecule type" value="Genomic_DNA"/>
</dbReference>
<name>A0A420DTT0_9RHOB</name>
<evidence type="ECO:0000313" key="3">
    <source>
        <dbReference type="Proteomes" id="UP000284407"/>
    </source>
</evidence>
<evidence type="ECO:0000256" key="1">
    <source>
        <dbReference type="SAM" id="Phobius"/>
    </source>
</evidence>
<keyword evidence="1" id="KW-1133">Transmembrane helix</keyword>
<dbReference type="AlphaFoldDB" id="A0A420DTT0"/>